<gene>
    <name evidence="2" type="ORF">GCM10010226_87820</name>
</gene>
<dbReference type="AlphaFoldDB" id="A0A918M0Z8"/>
<comment type="caution">
    <text evidence="2">The sequence shown here is derived from an EMBL/GenBank/DDBJ whole genome shotgun (WGS) entry which is preliminary data.</text>
</comment>
<feature type="compositionally biased region" description="Basic and acidic residues" evidence="1">
    <location>
        <begin position="53"/>
        <end position="67"/>
    </location>
</feature>
<evidence type="ECO:0000313" key="3">
    <source>
        <dbReference type="Proteomes" id="UP000646776"/>
    </source>
</evidence>
<name>A0A918M0Z8_9ACTN</name>
<organism evidence="2 3">
    <name type="scientific">Streptomyces phaeofaciens</name>
    <dbReference type="NCBI Taxonomy" id="68254"/>
    <lineage>
        <taxon>Bacteria</taxon>
        <taxon>Bacillati</taxon>
        <taxon>Actinomycetota</taxon>
        <taxon>Actinomycetes</taxon>
        <taxon>Kitasatosporales</taxon>
        <taxon>Streptomycetaceae</taxon>
        <taxon>Streptomyces</taxon>
    </lineage>
</organism>
<accession>A0A918M0Z8</accession>
<protein>
    <submittedName>
        <fullName evidence="2">Uncharacterized protein</fullName>
    </submittedName>
</protein>
<reference evidence="2" key="2">
    <citation type="submission" date="2020-09" db="EMBL/GenBank/DDBJ databases">
        <authorList>
            <person name="Sun Q."/>
            <person name="Ohkuma M."/>
        </authorList>
    </citation>
    <scope>NUCLEOTIDE SEQUENCE</scope>
    <source>
        <strain evidence="2">JCM 4125</strain>
    </source>
</reference>
<dbReference type="EMBL" id="BMSA01000052">
    <property type="protein sequence ID" value="GGT96709.1"/>
    <property type="molecule type" value="Genomic_DNA"/>
</dbReference>
<proteinExistence type="predicted"/>
<reference evidence="2" key="1">
    <citation type="journal article" date="2014" name="Int. J. Syst. Evol. Microbiol.">
        <title>Complete genome sequence of Corynebacterium casei LMG S-19264T (=DSM 44701T), isolated from a smear-ripened cheese.</title>
        <authorList>
            <consortium name="US DOE Joint Genome Institute (JGI-PGF)"/>
            <person name="Walter F."/>
            <person name="Albersmeier A."/>
            <person name="Kalinowski J."/>
            <person name="Ruckert C."/>
        </authorList>
    </citation>
    <scope>NUCLEOTIDE SEQUENCE</scope>
    <source>
        <strain evidence="2">JCM 4125</strain>
    </source>
</reference>
<sequence length="67" mass="7315">MAGPANPAADRRDRIEQRQQLSDVVAVAAGQQERERGAVPVGDQMVLRADPAPVDRRGARMDPLLRL</sequence>
<keyword evidence="3" id="KW-1185">Reference proteome</keyword>
<feature type="region of interest" description="Disordered" evidence="1">
    <location>
        <begin position="27"/>
        <end position="67"/>
    </location>
</feature>
<dbReference type="Proteomes" id="UP000646776">
    <property type="component" value="Unassembled WGS sequence"/>
</dbReference>
<evidence type="ECO:0000313" key="2">
    <source>
        <dbReference type="EMBL" id="GGT96709.1"/>
    </source>
</evidence>
<evidence type="ECO:0000256" key="1">
    <source>
        <dbReference type="SAM" id="MobiDB-lite"/>
    </source>
</evidence>